<comment type="subcellular location">
    <subcellularLocation>
        <location evidence="1">Cytoplasm</location>
        <location evidence="1">Nucleoid</location>
    </subcellularLocation>
</comment>
<keyword evidence="3" id="KW-0963">Cytoplasm</keyword>
<name>A0ABX1MK86_9RHOO</name>
<gene>
    <name evidence="7" type="ORF">GPA26_01290</name>
</gene>
<evidence type="ECO:0000256" key="2">
    <source>
        <dbReference type="ARBA" id="ARBA00010610"/>
    </source>
</evidence>
<dbReference type="EMBL" id="WTVR01000002">
    <property type="protein sequence ID" value="NMF87106.1"/>
    <property type="molecule type" value="Genomic_DNA"/>
</dbReference>
<keyword evidence="4" id="KW-0238">DNA-binding</keyword>
<feature type="domain" description="DNA-binding protein H-NS-like C-terminal" evidence="6">
    <location>
        <begin position="72"/>
        <end position="117"/>
    </location>
</feature>
<dbReference type="Gene3D" id="4.10.430.10">
    <property type="entry name" value="Histone-like protein H-NS, C-terminal domain"/>
    <property type="match status" value="1"/>
</dbReference>
<accession>A0ABX1MK86</accession>
<feature type="region of interest" description="Disordered" evidence="5">
    <location>
        <begin position="128"/>
        <end position="158"/>
    </location>
</feature>
<evidence type="ECO:0000256" key="4">
    <source>
        <dbReference type="ARBA" id="ARBA00023125"/>
    </source>
</evidence>
<evidence type="ECO:0000256" key="5">
    <source>
        <dbReference type="SAM" id="MobiDB-lite"/>
    </source>
</evidence>
<evidence type="ECO:0000256" key="3">
    <source>
        <dbReference type="ARBA" id="ARBA00022490"/>
    </source>
</evidence>
<feature type="compositionally biased region" description="Low complexity" evidence="5">
    <location>
        <begin position="135"/>
        <end position="158"/>
    </location>
</feature>
<protein>
    <submittedName>
        <fullName evidence="7">H-NS histone family protein</fullName>
    </submittedName>
</protein>
<dbReference type="InterPro" id="IPR037150">
    <property type="entry name" value="H-NS_C_dom_sf"/>
</dbReference>
<dbReference type="InterPro" id="IPR027444">
    <property type="entry name" value="H-NS_C_dom"/>
</dbReference>
<dbReference type="SMART" id="SM00528">
    <property type="entry name" value="HNS"/>
    <property type="match status" value="1"/>
</dbReference>
<dbReference type="SUPFAM" id="SSF81273">
    <property type="entry name" value="H-NS histone-like proteins"/>
    <property type="match status" value="1"/>
</dbReference>
<keyword evidence="8" id="KW-1185">Reference proteome</keyword>
<evidence type="ECO:0000256" key="1">
    <source>
        <dbReference type="ARBA" id="ARBA00004453"/>
    </source>
</evidence>
<comment type="similarity">
    <text evidence="2">Belongs to the histone-like protein H-NS family.</text>
</comment>
<organism evidence="7 8">
    <name type="scientific">Aromatoleum petrolei</name>
    <dbReference type="NCBI Taxonomy" id="76116"/>
    <lineage>
        <taxon>Bacteria</taxon>
        <taxon>Pseudomonadati</taxon>
        <taxon>Pseudomonadota</taxon>
        <taxon>Betaproteobacteria</taxon>
        <taxon>Rhodocyclales</taxon>
        <taxon>Rhodocyclaceae</taxon>
        <taxon>Aromatoleum</taxon>
    </lineage>
</organism>
<dbReference type="PANTHER" id="PTHR38097">
    <property type="match status" value="1"/>
</dbReference>
<comment type="caution">
    <text evidence="7">The sequence shown here is derived from an EMBL/GenBank/DDBJ whole genome shotgun (WGS) entry which is preliminary data.</text>
</comment>
<reference evidence="7 8" key="1">
    <citation type="submission" date="2019-12" db="EMBL/GenBank/DDBJ databases">
        <title>Comparative genomics gives insights into the taxonomy of the Azoarcus-Aromatoleum group and reveals separate origins of nif in the plant-associated Azoarcus and non-plant-associated Aromatoleum sub-groups.</title>
        <authorList>
            <person name="Lafos M."/>
            <person name="Maluk M."/>
            <person name="Batista M."/>
            <person name="Junghare M."/>
            <person name="Carmona M."/>
            <person name="Faoro H."/>
            <person name="Cruz L.M."/>
            <person name="Battistoni F."/>
            <person name="De Souza E."/>
            <person name="Pedrosa F."/>
            <person name="Chen W.-M."/>
            <person name="Poole P.S."/>
            <person name="Dixon R.A."/>
            <person name="James E.K."/>
        </authorList>
    </citation>
    <scope>NUCLEOTIDE SEQUENCE [LARGE SCALE GENOMIC DNA]</scope>
    <source>
        <strain evidence="7 8">ToN1</strain>
    </source>
</reference>
<evidence type="ECO:0000259" key="6">
    <source>
        <dbReference type="SMART" id="SM00528"/>
    </source>
</evidence>
<feature type="region of interest" description="Disordered" evidence="5">
    <location>
        <begin position="61"/>
        <end position="94"/>
    </location>
</feature>
<dbReference type="RefSeq" id="WP_169204558.1">
    <property type="nucleotide sequence ID" value="NZ_CP059560.1"/>
</dbReference>
<dbReference type="Proteomes" id="UP000652074">
    <property type="component" value="Unassembled WGS sequence"/>
</dbReference>
<dbReference type="PANTHER" id="PTHR38097:SF2">
    <property type="entry name" value="DNA-BINDING PROTEIN STPA"/>
    <property type="match status" value="1"/>
</dbReference>
<sequence length="158" mass="16583">MISNLASYSLPQLKQLSARVANEIVKQESAVKAATLRKLEKLAREHGLTLNEVLGDGATAARREAPVAKVTRAPKPALPPKYRHPSKSDLAWSGRGRKPQWVDAWLANGGALDALAIAAEKFAKKQQRQASLPGAVAAASTPAAVPDAAPAAPVNAVE</sequence>
<dbReference type="Pfam" id="PF00816">
    <property type="entry name" value="Histone_HNS"/>
    <property type="match status" value="1"/>
</dbReference>
<proteinExistence type="inferred from homology"/>
<evidence type="ECO:0000313" key="8">
    <source>
        <dbReference type="Proteomes" id="UP000652074"/>
    </source>
</evidence>
<evidence type="ECO:0000313" key="7">
    <source>
        <dbReference type="EMBL" id="NMF87106.1"/>
    </source>
</evidence>